<reference evidence="2" key="1">
    <citation type="journal article" date="2019" name="Int. J. Syst. Evol. Microbiol.">
        <title>The Global Catalogue of Microorganisms (GCM) 10K type strain sequencing project: providing services to taxonomists for standard genome sequencing and annotation.</title>
        <authorList>
            <consortium name="The Broad Institute Genomics Platform"/>
            <consortium name="The Broad Institute Genome Sequencing Center for Infectious Disease"/>
            <person name="Wu L."/>
            <person name="Ma J."/>
        </authorList>
    </citation>
    <scope>NUCLEOTIDE SEQUENCE [LARGE SCALE GENOMIC DNA]</scope>
    <source>
        <strain evidence="2">WYCCWR 12678</strain>
    </source>
</reference>
<accession>A0ABV9Q3M8</accession>
<gene>
    <name evidence="1" type="ORF">ACFO8Q_13960</name>
</gene>
<proteinExistence type="predicted"/>
<keyword evidence="2" id="KW-1185">Reference proteome</keyword>
<dbReference type="EMBL" id="JBHSHC010000105">
    <property type="protein sequence ID" value="MFC4768449.1"/>
    <property type="molecule type" value="Genomic_DNA"/>
</dbReference>
<sequence length="73" mass="8295">MADDKDLNGQFACSREETDRLKAKMEGLHAELEGHSRDDAHTRARLGKSFGRPEGEILEEVDQVQQQLINCNR</sequence>
<organism evidence="1 2">
    <name type="scientific">Effusibacillus consociatus</name>
    <dbReference type="NCBI Taxonomy" id="1117041"/>
    <lineage>
        <taxon>Bacteria</taxon>
        <taxon>Bacillati</taxon>
        <taxon>Bacillota</taxon>
        <taxon>Bacilli</taxon>
        <taxon>Bacillales</taxon>
        <taxon>Alicyclobacillaceae</taxon>
        <taxon>Effusibacillus</taxon>
    </lineage>
</organism>
<protein>
    <submittedName>
        <fullName evidence="1">Uncharacterized protein</fullName>
    </submittedName>
</protein>
<evidence type="ECO:0000313" key="2">
    <source>
        <dbReference type="Proteomes" id="UP001596002"/>
    </source>
</evidence>
<comment type="caution">
    <text evidence="1">The sequence shown here is derived from an EMBL/GenBank/DDBJ whole genome shotgun (WGS) entry which is preliminary data.</text>
</comment>
<name>A0ABV9Q3M8_9BACL</name>
<dbReference type="RefSeq" id="WP_380026401.1">
    <property type="nucleotide sequence ID" value="NZ_JBHSHC010000105.1"/>
</dbReference>
<evidence type="ECO:0000313" key="1">
    <source>
        <dbReference type="EMBL" id="MFC4768449.1"/>
    </source>
</evidence>
<dbReference type="Proteomes" id="UP001596002">
    <property type="component" value="Unassembled WGS sequence"/>
</dbReference>